<feature type="compositionally biased region" description="Basic and acidic residues" evidence="3">
    <location>
        <begin position="122"/>
        <end position="132"/>
    </location>
</feature>
<evidence type="ECO:0000313" key="5">
    <source>
        <dbReference type="Proteomes" id="UP001152888"/>
    </source>
</evidence>
<feature type="compositionally biased region" description="Basic and acidic residues" evidence="3">
    <location>
        <begin position="63"/>
        <end position="89"/>
    </location>
</feature>
<feature type="region of interest" description="Disordered" evidence="3">
    <location>
        <begin position="1"/>
        <end position="165"/>
    </location>
</feature>
<feature type="compositionally biased region" description="Basic and acidic residues" evidence="3">
    <location>
        <begin position="102"/>
        <end position="115"/>
    </location>
</feature>
<proteinExistence type="inferred from homology"/>
<evidence type="ECO:0000313" key="4">
    <source>
        <dbReference type="EMBL" id="CAH2002936.1"/>
    </source>
</evidence>
<gene>
    <name evidence="4" type="ORF">ACAOBT_LOCUS27075</name>
</gene>
<comment type="caution">
    <text evidence="4">The sequence shown here is derived from an EMBL/GenBank/DDBJ whole genome shotgun (WGS) entry which is preliminary data.</text>
</comment>
<dbReference type="InterPro" id="IPR018609">
    <property type="entry name" value="Bud13"/>
</dbReference>
<organism evidence="4 5">
    <name type="scientific">Acanthoscelides obtectus</name>
    <name type="common">Bean weevil</name>
    <name type="synonym">Bruchus obtectus</name>
    <dbReference type="NCBI Taxonomy" id="200917"/>
    <lineage>
        <taxon>Eukaryota</taxon>
        <taxon>Metazoa</taxon>
        <taxon>Ecdysozoa</taxon>
        <taxon>Arthropoda</taxon>
        <taxon>Hexapoda</taxon>
        <taxon>Insecta</taxon>
        <taxon>Pterygota</taxon>
        <taxon>Neoptera</taxon>
        <taxon>Endopterygota</taxon>
        <taxon>Coleoptera</taxon>
        <taxon>Polyphaga</taxon>
        <taxon>Cucujiformia</taxon>
        <taxon>Chrysomeloidea</taxon>
        <taxon>Chrysomelidae</taxon>
        <taxon>Bruchinae</taxon>
        <taxon>Bruchini</taxon>
        <taxon>Acanthoscelides</taxon>
    </lineage>
</organism>
<dbReference type="GO" id="GO:0000398">
    <property type="term" value="P:mRNA splicing, via spliceosome"/>
    <property type="evidence" value="ECO:0007669"/>
    <property type="project" value="TreeGrafter"/>
</dbReference>
<dbReference type="PANTHER" id="PTHR31809:SF0">
    <property type="entry name" value="BUD13 HOMOLOG"/>
    <property type="match status" value="1"/>
</dbReference>
<dbReference type="InterPro" id="IPR051112">
    <property type="entry name" value="CWC26_splicing_factor"/>
</dbReference>
<evidence type="ECO:0000256" key="2">
    <source>
        <dbReference type="ARBA" id="ARBA00014454"/>
    </source>
</evidence>
<dbReference type="GO" id="GO:0003723">
    <property type="term" value="F:RNA binding"/>
    <property type="evidence" value="ECO:0007669"/>
    <property type="project" value="TreeGrafter"/>
</dbReference>
<dbReference type="Pfam" id="PF09736">
    <property type="entry name" value="Bud13"/>
    <property type="match status" value="1"/>
</dbReference>
<sequence length="351" mass="41258">MSLPTKRNIKENQDVSPPRRKYNRASDVDSSPPSKTTVKREHSHMPSTSRVSNDISPPRRKRNDVSLSRREDRGHSLKSKSRWDNERSSSSKLSSPDSYSTSKDRSSIKDKDISPLRKRTHRDKDRERDVSPARRKHRDSGETRRRSTEKMERTMSGKKAGLQSAKNLVEEIKNLQKREEAMFNNMSEDVLGVHAATIVRKRKKEEDPEELARKLQREQELKEKYDRWGKGLKQMQDETARIVDAVHEMNKPLARYADDTDLEKHLKEQEREGDPMLDYIKKKKKKKNIEAGIPEKPVFMGEFMPNRFGIRPGYRWDGVDRSNGYEKRWFENQNKKKALQEEAHKWSTEDM</sequence>
<dbReference type="OrthoDB" id="6022at2759"/>
<dbReference type="PANTHER" id="PTHR31809">
    <property type="entry name" value="BUD13 HOMOLOG"/>
    <property type="match status" value="1"/>
</dbReference>
<reference evidence="4" key="1">
    <citation type="submission" date="2022-03" db="EMBL/GenBank/DDBJ databases">
        <authorList>
            <person name="Sayadi A."/>
        </authorList>
    </citation>
    <scope>NUCLEOTIDE SEQUENCE</scope>
</reference>
<protein>
    <recommendedName>
        <fullName evidence="2">BUD13 homolog</fullName>
    </recommendedName>
</protein>
<comment type="similarity">
    <text evidence="1">Belongs to the CWC26 family.</text>
</comment>
<keyword evidence="5" id="KW-1185">Reference proteome</keyword>
<dbReference type="Proteomes" id="UP001152888">
    <property type="component" value="Unassembled WGS sequence"/>
</dbReference>
<feature type="compositionally biased region" description="Basic and acidic residues" evidence="3">
    <location>
        <begin position="139"/>
        <end position="155"/>
    </location>
</feature>
<evidence type="ECO:0000256" key="3">
    <source>
        <dbReference type="SAM" id="MobiDB-lite"/>
    </source>
</evidence>
<dbReference type="EMBL" id="CAKOFQ010007520">
    <property type="protein sequence ID" value="CAH2002936.1"/>
    <property type="molecule type" value="Genomic_DNA"/>
</dbReference>
<feature type="compositionally biased region" description="Low complexity" evidence="3">
    <location>
        <begin position="90"/>
        <end position="101"/>
    </location>
</feature>
<dbReference type="GO" id="GO:0070274">
    <property type="term" value="C:RES complex"/>
    <property type="evidence" value="ECO:0007669"/>
    <property type="project" value="TreeGrafter"/>
</dbReference>
<evidence type="ECO:0000256" key="1">
    <source>
        <dbReference type="ARBA" id="ARBA00011069"/>
    </source>
</evidence>
<name>A0A9P0LWB3_ACAOB</name>
<feature type="compositionally biased region" description="Polar residues" evidence="3">
    <location>
        <begin position="45"/>
        <end position="55"/>
    </location>
</feature>
<dbReference type="GO" id="GO:0005684">
    <property type="term" value="C:U2-type spliceosomal complex"/>
    <property type="evidence" value="ECO:0007669"/>
    <property type="project" value="TreeGrafter"/>
</dbReference>
<accession>A0A9P0LWB3</accession>
<dbReference type="AlphaFoldDB" id="A0A9P0LWB3"/>